<dbReference type="AlphaFoldDB" id="A0A9P7HJQ8"/>
<sequence>MLACLLLACSYFSTQSFTFTGALVPLLASYTLLHPPHQLFFFFDLTSVIREHQITFVSWLPLKLCHLRSIHAIILDVQHLRLHLHNSSLLVLVLRKKIQTAALEPCATSTLIFSL</sequence>
<dbReference type="EMBL" id="JADFTT010000504">
    <property type="protein sequence ID" value="KAG5760842.1"/>
    <property type="molecule type" value="Genomic_DNA"/>
</dbReference>
<reference evidence="1" key="1">
    <citation type="journal article" date="2020" name="bioRxiv">
        <title>Historical genomics reveals the evolutionary mechanisms behind multiple outbreaks of the host-specific coffee wilt pathogen Fusarium xylarioides.</title>
        <authorList>
            <person name="Peck D."/>
            <person name="Nowell R.W."/>
            <person name="Flood J."/>
            <person name="Ryan M.J."/>
            <person name="Barraclough T.G."/>
        </authorList>
    </citation>
    <scope>NUCLEOTIDE SEQUENCE</scope>
    <source>
        <strain evidence="1">IMI 127659i</strain>
    </source>
</reference>
<proteinExistence type="predicted"/>
<keyword evidence="2" id="KW-1185">Reference proteome</keyword>
<accession>A0A9P7HJQ8</accession>
<organism evidence="1 2">
    <name type="scientific">Fusarium xylarioides</name>
    <dbReference type="NCBI Taxonomy" id="221167"/>
    <lineage>
        <taxon>Eukaryota</taxon>
        <taxon>Fungi</taxon>
        <taxon>Dikarya</taxon>
        <taxon>Ascomycota</taxon>
        <taxon>Pezizomycotina</taxon>
        <taxon>Sordariomycetes</taxon>
        <taxon>Hypocreomycetidae</taxon>
        <taxon>Hypocreales</taxon>
        <taxon>Nectriaceae</taxon>
        <taxon>Fusarium</taxon>
        <taxon>Fusarium fujikuroi species complex</taxon>
    </lineage>
</organism>
<gene>
    <name evidence="1" type="ORF">H9Q72_011040</name>
</gene>
<dbReference type="Proteomes" id="UP000750502">
    <property type="component" value="Unassembled WGS sequence"/>
</dbReference>
<evidence type="ECO:0000313" key="2">
    <source>
        <dbReference type="Proteomes" id="UP000750502"/>
    </source>
</evidence>
<name>A0A9P7HJQ8_9HYPO</name>
<evidence type="ECO:0000313" key="1">
    <source>
        <dbReference type="EMBL" id="KAG5760842.1"/>
    </source>
</evidence>
<protein>
    <submittedName>
        <fullName evidence="1">Uncharacterized protein</fullName>
    </submittedName>
</protein>
<comment type="caution">
    <text evidence="1">The sequence shown here is derived from an EMBL/GenBank/DDBJ whole genome shotgun (WGS) entry which is preliminary data.</text>
</comment>
<reference evidence="1" key="2">
    <citation type="submission" date="2020-10" db="EMBL/GenBank/DDBJ databases">
        <authorList>
            <person name="Peck L.D."/>
            <person name="Nowell R.W."/>
            <person name="Flood J."/>
            <person name="Ryan M.J."/>
            <person name="Barraclough T.G."/>
        </authorList>
    </citation>
    <scope>NUCLEOTIDE SEQUENCE</scope>
    <source>
        <strain evidence="1">IMI 127659i</strain>
    </source>
</reference>